<comment type="caution">
    <text evidence="1">The sequence shown here is derived from an EMBL/GenBank/DDBJ whole genome shotgun (WGS) entry which is preliminary data.</text>
</comment>
<name>A0ACB8VG86_9TELE</name>
<evidence type="ECO:0000313" key="1">
    <source>
        <dbReference type="EMBL" id="KAI3354574.1"/>
    </source>
</evidence>
<feature type="non-terminal residue" evidence="1">
    <location>
        <position position="1"/>
    </location>
</feature>
<sequence length="113" mass="12264">AMQVNGDLSKADEETWHQDLCQFPVQRGGHRAGCGGRRSGTAAIKSSAARMNSAVVHLPGPGGQALYDTEPTFICGEELNLRFHVRVDDYDYCDICNLIGDEVLSVAGRRDTP</sequence>
<protein>
    <submittedName>
        <fullName evidence="1">Uncharacterized protein</fullName>
    </submittedName>
</protein>
<dbReference type="EMBL" id="CM041552">
    <property type="protein sequence ID" value="KAI3354574.1"/>
    <property type="molecule type" value="Genomic_DNA"/>
</dbReference>
<evidence type="ECO:0000313" key="2">
    <source>
        <dbReference type="Proteomes" id="UP000831701"/>
    </source>
</evidence>
<accession>A0ACB8VG86</accession>
<gene>
    <name evidence="1" type="ORF">L3Q82_019079</name>
</gene>
<keyword evidence="2" id="KW-1185">Reference proteome</keyword>
<organism evidence="1 2">
    <name type="scientific">Scortum barcoo</name>
    <name type="common">barcoo grunter</name>
    <dbReference type="NCBI Taxonomy" id="214431"/>
    <lineage>
        <taxon>Eukaryota</taxon>
        <taxon>Metazoa</taxon>
        <taxon>Chordata</taxon>
        <taxon>Craniata</taxon>
        <taxon>Vertebrata</taxon>
        <taxon>Euteleostomi</taxon>
        <taxon>Actinopterygii</taxon>
        <taxon>Neopterygii</taxon>
        <taxon>Teleostei</taxon>
        <taxon>Neoteleostei</taxon>
        <taxon>Acanthomorphata</taxon>
        <taxon>Eupercaria</taxon>
        <taxon>Centrarchiformes</taxon>
        <taxon>Terapontoidei</taxon>
        <taxon>Terapontidae</taxon>
        <taxon>Scortum</taxon>
    </lineage>
</organism>
<dbReference type="Proteomes" id="UP000831701">
    <property type="component" value="Chromosome 22"/>
</dbReference>
<reference evidence="1" key="1">
    <citation type="submission" date="2022-04" db="EMBL/GenBank/DDBJ databases">
        <title>Jade perch genome.</title>
        <authorList>
            <person name="Chao B."/>
        </authorList>
    </citation>
    <scope>NUCLEOTIDE SEQUENCE</scope>
    <source>
        <strain evidence="1">CB-2022</strain>
    </source>
</reference>
<proteinExistence type="predicted"/>